<evidence type="ECO:0000313" key="3">
    <source>
        <dbReference type="Proteomes" id="UP000006322"/>
    </source>
</evidence>
<name>K6ZYE1_9ALTE</name>
<dbReference type="Proteomes" id="UP000006322">
    <property type="component" value="Unassembled WGS sequence"/>
</dbReference>
<organism evidence="2 3">
    <name type="scientific">Paraglaciecola polaris LMG 21857</name>
    <dbReference type="NCBI Taxonomy" id="1129793"/>
    <lineage>
        <taxon>Bacteria</taxon>
        <taxon>Pseudomonadati</taxon>
        <taxon>Pseudomonadota</taxon>
        <taxon>Gammaproteobacteria</taxon>
        <taxon>Alteromonadales</taxon>
        <taxon>Alteromonadaceae</taxon>
        <taxon>Paraglaciecola</taxon>
    </lineage>
</organism>
<protein>
    <submittedName>
        <fullName evidence="2">Uncharacterized protein</fullName>
    </submittedName>
</protein>
<comment type="caution">
    <text evidence="2">The sequence shown here is derived from an EMBL/GenBank/DDBJ whole genome shotgun (WGS) entry which is preliminary data.</text>
</comment>
<evidence type="ECO:0000313" key="2">
    <source>
        <dbReference type="EMBL" id="GAC33758.1"/>
    </source>
</evidence>
<proteinExistence type="predicted"/>
<sequence length="54" mass="5914">MSTEDVTPRPNVPHEEPSQSGGQEPKQTGLIAFFTNNSVAANLMMIFIHYHGSV</sequence>
<dbReference type="AlphaFoldDB" id="K6ZYE1"/>
<evidence type="ECO:0000256" key="1">
    <source>
        <dbReference type="SAM" id="MobiDB-lite"/>
    </source>
</evidence>
<reference evidence="3" key="1">
    <citation type="journal article" date="2014" name="Environ. Microbiol.">
        <title>Comparative genomics of the marine bacterial genus Glaciecola reveals the high degree of genomic diversity and genomic characteristic for cold adaptation.</title>
        <authorList>
            <person name="Qin Q.L."/>
            <person name="Xie B.B."/>
            <person name="Yu Y."/>
            <person name="Shu Y.L."/>
            <person name="Rong J.C."/>
            <person name="Zhang Y.J."/>
            <person name="Zhao D.L."/>
            <person name="Chen X.L."/>
            <person name="Zhang X.Y."/>
            <person name="Chen B."/>
            <person name="Zhou B.C."/>
            <person name="Zhang Y.Z."/>
        </authorList>
    </citation>
    <scope>NUCLEOTIDE SEQUENCE [LARGE SCALE GENOMIC DNA]</scope>
    <source>
        <strain evidence="3">LMG 21857</strain>
    </source>
</reference>
<feature type="region of interest" description="Disordered" evidence="1">
    <location>
        <begin position="1"/>
        <end position="29"/>
    </location>
</feature>
<gene>
    <name evidence="2" type="ORF">GPLA_2864</name>
</gene>
<keyword evidence="3" id="KW-1185">Reference proteome</keyword>
<accession>K6ZYE1</accession>
<dbReference type="STRING" id="1129793.GPLA_2864"/>
<dbReference type="EMBL" id="BAER01000073">
    <property type="protein sequence ID" value="GAC33758.1"/>
    <property type="molecule type" value="Genomic_DNA"/>
</dbReference>